<evidence type="ECO:0000256" key="26">
    <source>
        <dbReference type="PIRSR" id="PIRSR620777-52"/>
    </source>
</evidence>
<keyword evidence="4" id="KW-1003">Cell membrane</keyword>
<dbReference type="InParanoid" id="A0A6P7P4S6"/>
<dbReference type="SUPFAM" id="SSF48726">
    <property type="entry name" value="Immunoglobulin"/>
    <property type="match status" value="2"/>
</dbReference>
<dbReference type="InterPro" id="IPR017441">
    <property type="entry name" value="Protein_kinase_ATP_BS"/>
</dbReference>
<dbReference type="FunFam" id="3.30.200.20:FF:000033">
    <property type="entry name" value="Tyrosine-protein kinase receptor"/>
    <property type="match status" value="1"/>
</dbReference>
<sequence length="793" mass="89070">MDSSAGGYGMARLGLFLVLMGLWRFTDACPDSCTCTISRIVCIDSVPGIEDFPVLALDDTENITDIYISNQNRLFEINNNSLIHYINLRNLTVTKTRLASISSNAFSNNKALQYVNLRDNNLSTLSWKTFENFNASYPLILSGNPLDCVCDNLWIKLRLQEEADGQELKCIDERRAIKSFAALTPPDCVVPKVEVTPRTVTRMQGSNVKAVCSASGSPRPDIRWNLGTISTPNKTEPLEAGSRLVLSGLSPDDNGRVIVCSAENMVGQMEATLLLNVLFPPTIQQLLGPEQDHHWCIPFSVTGNPKPELRWFHENMPLQEQDYIRTMIHLSTESEDHGCLQLVNPTHIHNGMYRLVAKNMYGWDAKNVTALFIDPPDNHTDDMFYYYTTDPPLPPLDDSVAVYVVVGIAGIALTGCILMVIILKYGRNSKFGIKGSSSVISNDDDSASPLHHVSNGNNTPSSSEMGPDAVIIGMTKIPVIENPQYFRNSGSMLKSDTFVQHIKRHNIVLKRELGEGAFGKVFLAECYNLTPDQEKLHVAVKTLKEASESGRADFYREAELLTNLQHEHIVTFYGVCVESDPLIMVFEYMKHGDLNKFLRSHGPDAVLMADGQHSILVELTQSQMLHIAQQIAAGMVYLASQHFVHRDLATRNCLVGESLLVKIGDFGMSRDVYSTDYYRVGGHTMLPIRWMPPESIMYRRFTTESDVWSLGVVLWEIFTYGKQPWYQLSNNEVIECITQGRVLQRPRTCPKEVYDLMLGCWQREPYMRLNIKEIHSMLHSLAKASPVYLDILG</sequence>
<dbReference type="InterPro" id="IPR011009">
    <property type="entry name" value="Kinase-like_dom_sf"/>
</dbReference>
<dbReference type="GO" id="GO:0010976">
    <property type="term" value="P:positive regulation of neuron projection development"/>
    <property type="evidence" value="ECO:0007669"/>
    <property type="project" value="TreeGrafter"/>
</dbReference>
<dbReference type="Pfam" id="PF07714">
    <property type="entry name" value="PK_Tyr_Ser-Thr"/>
    <property type="match status" value="1"/>
</dbReference>
<dbReference type="SUPFAM" id="SSF52058">
    <property type="entry name" value="L domain-like"/>
    <property type="match status" value="1"/>
</dbReference>
<dbReference type="GO" id="GO:0060175">
    <property type="term" value="F:brain-derived neurotrophic factor receptor activity"/>
    <property type="evidence" value="ECO:0007669"/>
    <property type="project" value="TreeGrafter"/>
</dbReference>
<evidence type="ECO:0000256" key="1">
    <source>
        <dbReference type="ARBA" id="ARBA00004251"/>
    </source>
</evidence>
<evidence type="ECO:0000256" key="4">
    <source>
        <dbReference type="ARBA" id="ARBA00022475"/>
    </source>
</evidence>
<keyword evidence="9 31" id="KW-0732">Signal</keyword>
<dbReference type="PROSITE" id="PS00239">
    <property type="entry name" value="RECEPTOR_TYR_KIN_II"/>
    <property type="match status" value="1"/>
</dbReference>
<dbReference type="InterPro" id="IPR032675">
    <property type="entry name" value="LRR_dom_sf"/>
</dbReference>
<dbReference type="Pfam" id="PF13855">
    <property type="entry name" value="LRR_8"/>
    <property type="match status" value="1"/>
</dbReference>
<evidence type="ECO:0000313" key="34">
    <source>
        <dbReference type="Proteomes" id="UP000515150"/>
    </source>
</evidence>
<evidence type="ECO:0000256" key="31">
    <source>
        <dbReference type="SAM" id="SignalP"/>
    </source>
</evidence>
<keyword evidence="21" id="KW-0325">Glycoprotein</keyword>
<evidence type="ECO:0000256" key="16">
    <source>
        <dbReference type="ARBA" id="ARBA00022989"/>
    </source>
</evidence>
<dbReference type="GO" id="GO:0010008">
    <property type="term" value="C:endosome membrane"/>
    <property type="evidence" value="ECO:0007669"/>
    <property type="project" value="UniProtKB-SubCell"/>
</dbReference>
<evidence type="ECO:0000256" key="28">
    <source>
        <dbReference type="RuleBase" id="RU000312"/>
    </source>
</evidence>
<evidence type="ECO:0000259" key="33">
    <source>
        <dbReference type="PROSITE" id="PS50835"/>
    </source>
</evidence>
<evidence type="ECO:0000259" key="32">
    <source>
        <dbReference type="PROSITE" id="PS50011"/>
    </source>
</evidence>
<keyword evidence="8 28" id="KW-0812">Transmembrane</keyword>
<dbReference type="GO" id="GO:0005524">
    <property type="term" value="F:ATP binding"/>
    <property type="evidence" value="ECO:0007669"/>
    <property type="project" value="UniProtKB-UniRule"/>
</dbReference>
<dbReference type="GO" id="GO:1990416">
    <property type="term" value="P:cellular response to brain-derived neurotrophic factor stimulus"/>
    <property type="evidence" value="ECO:0007669"/>
    <property type="project" value="TreeGrafter"/>
</dbReference>
<dbReference type="GO" id="GO:0048403">
    <property type="term" value="F:brain-derived neurotrophic factor binding"/>
    <property type="evidence" value="ECO:0007669"/>
    <property type="project" value="TreeGrafter"/>
</dbReference>
<dbReference type="InterPro" id="IPR007110">
    <property type="entry name" value="Ig-like_dom"/>
</dbReference>
<keyword evidence="10" id="KW-0677">Repeat</keyword>
<dbReference type="PRINTS" id="PR01939">
    <property type="entry name" value="NTKRECEPTOR"/>
</dbReference>
<keyword evidence="3" id="KW-0217">Developmental protein</keyword>
<reference evidence="35" key="1">
    <citation type="submission" date="2025-08" db="UniProtKB">
        <authorList>
            <consortium name="RefSeq"/>
        </authorList>
    </citation>
    <scope>IDENTIFICATION</scope>
</reference>
<feature type="active site" description="Proton acceptor" evidence="24">
    <location>
        <position position="647"/>
    </location>
</feature>
<feature type="signal peptide" evidence="31">
    <location>
        <begin position="1"/>
        <end position="28"/>
    </location>
</feature>
<gene>
    <name evidence="35" type="primary">ntrk2b</name>
</gene>
<dbReference type="Proteomes" id="UP000515150">
    <property type="component" value="Chromosome 12"/>
</dbReference>
<dbReference type="InterPro" id="IPR020635">
    <property type="entry name" value="Tyr_kinase_cat_dom"/>
</dbReference>
<dbReference type="FunFam" id="1.10.510.10:FF:000034">
    <property type="entry name" value="Tyrosine-protein kinase receptor"/>
    <property type="match status" value="1"/>
</dbReference>
<dbReference type="GO" id="GO:0007399">
    <property type="term" value="P:nervous system development"/>
    <property type="evidence" value="ECO:0007669"/>
    <property type="project" value="UniProtKB-KW"/>
</dbReference>
<keyword evidence="6" id="KW-0433">Leucine-rich repeat</keyword>
<keyword evidence="34" id="KW-1185">Reference proteome</keyword>
<evidence type="ECO:0000256" key="13">
    <source>
        <dbReference type="ARBA" id="ARBA00022782"/>
    </source>
</evidence>
<dbReference type="GO" id="GO:0043235">
    <property type="term" value="C:receptor complex"/>
    <property type="evidence" value="ECO:0007669"/>
    <property type="project" value="TreeGrafter"/>
</dbReference>
<evidence type="ECO:0000256" key="3">
    <source>
        <dbReference type="ARBA" id="ARBA00022473"/>
    </source>
</evidence>
<dbReference type="Gene3D" id="3.30.200.20">
    <property type="entry name" value="Phosphorylase Kinase, domain 1"/>
    <property type="match status" value="1"/>
</dbReference>
<dbReference type="GeneID" id="114866706"/>
<protein>
    <recommendedName>
        <fullName evidence="28">Tyrosine-protein kinase receptor</fullName>
        <ecNumber evidence="28">2.7.10.1</ecNumber>
    </recommendedName>
</protein>
<evidence type="ECO:0000256" key="17">
    <source>
        <dbReference type="ARBA" id="ARBA00023136"/>
    </source>
</evidence>
<keyword evidence="15" id="KW-0524">Neurogenesis</keyword>
<name>A0A6P7P4S6_BETSP</name>
<dbReference type="EC" id="2.7.10.1" evidence="28"/>
<feature type="transmembrane region" description="Helical" evidence="30">
    <location>
        <begin position="400"/>
        <end position="423"/>
    </location>
</feature>
<evidence type="ECO:0000256" key="29">
    <source>
        <dbReference type="SAM" id="MobiDB-lite"/>
    </source>
</evidence>
<dbReference type="AlphaFoldDB" id="A0A6P7P4S6"/>
<dbReference type="PROSITE" id="PS00107">
    <property type="entry name" value="PROTEIN_KINASE_ATP"/>
    <property type="match status" value="1"/>
</dbReference>
<evidence type="ECO:0000256" key="21">
    <source>
        <dbReference type="ARBA" id="ARBA00023180"/>
    </source>
</evidence>
<keyword evidence="18" id="KW-0829">Tyrosine-protein kinase</keyword>
<evidence type="ECO:0000256" key="27">
    <source>
        <dbReference type="PROSITE-ProRule" id="PRU10141"/>
    </source>
</evidence>
<dbReference type="PROSITE" id="PS50011">
    <property type="entry name" value="PROTEIN_KINASE_DOM"/>
    <property type="match status" value="1"/>
</dbReference>
<dbReference type="InterPro" id="IPR020777">
    <property type="entry name" value="NTRK"/>
</dbReference>
<evidence type="ECO:0000256" key="2">
    <source>
        <dbReference type="ARBA" id="ARBA00004530"/>
    </source>
</evidence>
<dbReference type="Gene3D" id="2.60.40.10">
    <property type="entry name" value="Immunoglobulins"/>
    <property type="match status" value="2"/>
</dbReference>
<dbReference type="InterPro" id="IPR001245">
    <property type="entry name" value="Ser-Thr/Tyr_kinase_cat_dom"/>
</dbReference>
<keyword evidence="16 30" id="KW-1133">Transmembrane helix</keyword>
<feature type="region of interest" description="Disordered" evidence="29">
    <location>
        <begin position="444"/>
        <end position="464"/>
    </location>
</feature>
<keyword evidence="11 25" id="KW-0547">Nucleotide-binding</keyword>
<keyword evidence="13" id="KW-0221">Differentiation</keyword>
<dbReference type="Gene3D" id="3.80.10.10">
    <property type="entry name" value="Ribonuclease Inhibitor"/>
    <property type="match status" value="1"/>
</dbReference>
<dbReference type="PROSITE" id="PS50835">
    <property type="entry name" value="IG_LIKE"/>
    <property type="match status" value="1"/>
</dbReference>
<feature type="site" description="Interaction with SHC1" evidence="26">
    <location>
        <position position="485"/>
    </location>
</feature>
<keyword evidence="19" id="KW-1015">Disulfide bond</keyword>
<evidence type="ECO:0000256" key="20">
    <source>
        <dbReference type="ARBA" id="ARBA00023170"/>
    </source>
</evidence>
<accession>A0A6P7P4S6</accession>
<dbReference type="CTD" id="570240"/>
<dbReference type="InterPro" id="IPR013783">
    <property type="entry name" value="Ig-like_fold"/>
</dbReference>
<feature type="site" description="Interaction with PLCG1" evidence="26">
    <location>
        <position position="788"/>
    </location>
</feature>
<dbReference type="GO" id="GO:0051897">
    <property type="term" value="P:positive regulation of phosphatidylinositol 3-kinase/protein kinase B signal transduction"/>
    <property type="evidence" value="ECO:0007669"/>
    <property type="project" value="TreeGrafter"/>
</dbReference>
<dbReference type="PROSITE" id="PS00109">
    <property type="entry name" value="PROTEIN_KINASE_TYR"/>
    <property type="match status" value="1"/>
</dbReference>
<evidence type="ECO:0000256" key="25">
    <source>
        <dbReference type="PIRSR" id="PIRSR620777-51"/>
    </source>
</evidence>
<keyword evidence="20 28" id="KW-0675">Receptor</keyword>
<evidence type="ECO:0000256" key="10">
    <source>
        <dbReference type="ARBA" id="ARBA00022737"/>
    </source>
</evidence>
<dbReference type="PRINTS" id="PR00109">
    <property type="entry name" value="TYRKINASE"/>
</dbReference>
<feature type="domain" description="Protein kinase" evidence="32">
    <location>
        <begin position="507"/>
        <end position="778"/>
    </location>
</feature>
<dbReference type="InterPro" id="IPR001611">
    <property type="entry name" value="Leu-rich_rpt"/>
</dbReference>
<dbReference type="SMART" id="SM00219">
    <property type="entry name" value="TyrKc"/>
    <property type="match status" value="1"/>
</dbReference>
<keyword evidence="12 35" id="KW-0418">Kinase</keyword>
<dbReference type="SUPFAM" id="SSF56112">
    <property type="entry name" value="Protein kinase-like (PK-like)"/>
    <property type="match status" value="1"/>
</dbReference>
<evidence type="ECO:0000256" key="22">
    <source>
        <dbReference type="ARBA" id="ARBA00023319"/>
    </source>
</evidence>
<evidence type="ECO:0000256" key="14">
    <source>
        <dbReference type="ARBA" id="ARBA00022840"/>
    </source>
</evidence>
<proteinExistence type="inferred from homology"/>
<keyword evidence="5 28" id="KW-0597">Phosphoprotein</keyword>
<dbReference type="InterPro" id="IPR003599">
    <property type="entry name" value="Ig_sub"/>
</dbReference>
<dbReference type="PANTHER" id="PTHR24416">
    <property type="entry name" value="TYROSINE-PROTEIN KINASE RECEPTOR"/>
    <property type="match status" value="1"/>
</dbReference>
<evidence type="ECO:0000256" key="5">
    <source>
        <dbReference type="ARBA" id="ARBA00022553"/>
    </source>
</evidence>
<dbReference type="GO" id="GO:0030154">
    <property type="term" value="P:cell differentiation"/>
    <property type="evidence" value="ECO:0007669"/>
    <property type="project" value="UniProtKB-KW"/>
</dbReference>
<dbReference type="KEGG" id="bspl:114866706"/>
<dbReference type="GO" id="GO:0030424">
    <property type="term" value="C:axon"/>
    <property type="evidence" value="ECO:0007669"/>
    <property type="project" value="TreeGrafter"/>
</dbReference>
<evidence type="ECO:0000256" key="8">
    <source>
        <dbReference type="ARBA" id="ARBA00022692"/>
    </source>
</evidence>
<dbReference type="InterPro" id="IPR050122">
    <property type="entry name" value="RTK"/>
</dbReference>
<evidence type="ECO:0000256" key="11">
    <source>
        <dbReference type="ARBA" id="ARBA00022741"/>
    </source>
</evidence>
<comment type="subcellular location">
    <subcellularLocation>
        <location evidence="1">Cell membrane</location>
        <topology evidence="1">Single-pass type I membrane protein</topology>
    </subcellularLocation>
    <subcellularLocation>
        <location evidence="2">Endosome membrane</location>
        <topology evidence="2">Single-pass type I membrane protein</topology>
    </subcellularLocation>
</comment>
<dbReference type="InterPro" id="IPR008266">
    <property type="entry name" value="Tyr_kinase_AS"/>
</dbReference>
<evidence type="ECO:0000256" key="7">
    <source>
        <dbReference type="ARBA" id="ARBA00022679"/>
    </source>
</evidence>
<evidence type="ECO:0000256" key="24">
    <source>
        <dbReference type="PIRSR" id="PIRSR620777-50"/>
    </source>
</evidence>
<feature type="binding site" evidence="25 27">
    <location>
        <position position="541"/>
    </location>
    <ligand>
        <name>ATP</name>
        <dbReference type="ChEBI" id="CHEBI:30616"/>
    </ligand>
</feature>
<dbReference type="Pfam" id="PF13927">
    <property type="entry name" value="Ig_3"/>
    <property type="match status" value="1"/>
</dbReference>
<keyword evidence="7" id="KW-0808">Transferase</keyword>
<dbReference type="InterPro" id="IPR000719">
    <property type="entry name" value="Prot_kinase_dom"/>
</dbReference>
<evidence type="ECO:0000256" key="9">
    <source>
        <dbReference type="ARBA" id="ARBA00022729"/>
    </source>
</evidence>
<dbReference type="InterPro" id="IPR002011">
    <property type="entry name" value="Tyr_kinase_rcpt_2_CS"/>
</dbReference>
<evidence type="ECO:0000256" key="30">
    <source>
        <dbReference type="SAM" id="Phobius"/>
    </source>
</evidence>
<keyword evidence="14 25" id="KW-0067">ATP-binding</keyword>
<feature type="binding site" evidence="25">
    <location>
        <begin position="513"/>
        <end position="521"/>
    </location>
    <ligand>
        <name>ATP</name>
        <dbReference type="ChEBI" id="CHEBI:30616"/>
    </ligand>
</feature>
<evidence type="ECO:0000313" key="35">
    <source>
        <dbReference type="RefSeq" id="XP_029024614.1"/>
    </source>
</evidence>
<dbReference type="PANTHER" id="PTHR24416:SF575">
    <property type="entry name" value="TYROSINE-PROTEIN KINASE RECEPTOR"/>
    <property type="match status" value="1"/>
</dbReference>
<evidence type="ECO:0000256" key="12">
    <source>
        <dbReference type="ARBA" id="ARBA00022777"/>
    </source>
</evidence>
<dbReference type="RefSeq" id="XP_029024614.1">
    <property type="nucleotide sequence ID" value="XM_029168781.3"/>
</dbReference>
<evidence type="ECO:0000256" key="23">
    <source>
        <dbReference type="ARBA" id="ARBA00051243"/>
    </source>
</evidence>
<evidence type="ECO:0000256" key="18">
    <source>
        <dbReference type="ARBA" id="ARBA00023137"/>
    </source>
</evidence>
<dbReference type="Gene3D" id="1.10.510.10">
    <property type="entry name" value="Transferase(Phosphotransferase) domain 1"/>
    <property type="match status" value="1"/>
</dbReference>
<evidence type="ECO:0000256" key="6">
    <source>
        <dbReference type="ARBA" id="ARBA00022614"/>
    </source>
</evidence>
<dbReference type="GO" id="GO:0099551">
    <property type="term" value="P:trans-synaptic signaling by neuropeptide, modulating synaptic transmission"/>
    <property type="evidence" value="ECO:0007669"/>
    <property type="project" value="TreeGrafter"/>
</dbReference>
<keyword evidence="17 30" id="KW-0472">Membrane</keyword>
<evidence type="ECO:0000256" key="19">
    <source>
        <dbReference type="ARBA" id="ARBA00023157"/>
    </source>
</evidence>
<dbReference type="FunFam" id="2.60.40.10:FF:000239">
    <property type="entry name" value="BDNF/NT-3 growth factors receptor"/>
    <property type="match status" value="1"/>
</dbReference>
<feature type="domain" description="Ig-like" evidence="33">
    <location>
        <begin position="191"/>
        <end position="276"/>
    </location>
</feature>
<feature type="chain" id="PRO_5027613600" description="Tyrosine-protein kinase receptor" evidence="31">
    <location>
        <begin position="29"/>
        <end position="793"/>
    </location>
</feature>
<comment type="similarity">
    <text evidence="28">Belongs to the protein kinase superfamily. Tyr protein kinase family. Insulin receptor subfamily.</text>
</comment>
<comment type="catalytic activity">
    <reaction evidence="23 28">
        <text>L-tyrosyl-[protein] + ATP = O-phospho-L-tyrosyl-[protein] + ADP + H(+)</text>
        <dbReference type="Rhea" id="RHEA:10596"/>
        <dbReference type="Rhea" id="RHEA-COMP:10136"/>
        <dbReference type="Rhea" id="RHEA-COMP:20101"/>
        <dbReference type="ChEBI" id="CHEBI:15378"/>
        <dbReference type="ChEBI" id="CHEBI:30616"/>
        <dbReference type="ChEBI" id="CHEBI:46858"/>
        <dbReference type="ChEBI" id="CHEBI:61978"/>
        <dbReference type="ChEBI" id="CHEBI:456216"/>
        <dbReference type="EC" id="2.7.10.1"/>
    </reaction>
</comment>
<organism evidence="34 35">
    <name type="scientific">Betta splendens</name>
    <name type="common">Siamese fighting fish</name>
    <dbReference type="NCBI Taxonomy" id="158456"/>
    <lineage>
        <taxon>Eukaryota</taxon>
        <taxon>Metazoa</taxon>
        <taxon>Chordata</taxon>
        <taxon>Craniata</taxon>
        <taxon>Vertebrata</taxon>
        <taxon>Euteleostomi</taxon>
        <taxon>Actinopterygii</taxon>
        <taxon>Neopterygii</taxon>
        <taxon>Teleostei</taxon>
        <taxon>Neoteleostei</taxon>
        <taxon>Acanthomorphata</taxon>
        <taxon>Anabantaria</taxon>
        <taxon>Anabantiformes</taxon>
        <taxon>Anabantoidei</taxon>
        <taxon>Osphronemidae</taxon>
        <taxon>Betta</taxon>
    </lineage>
</organism>
<dbReference type="SMART" id="SM00409">
    <property type="entry name" value="IG"/>
    <property type="match status" value="1"/>
</dbReference>
<dbReference type="InterPro" id="IPR036179">
    <property type="entry name" value="Ig-like_dom_sf"/>
</dbReference>
<dbReference type="GO" id="GO:0005886">
    <property type="term" value="C:plasma membrane"/>
    <property type="evidence" value="ECO:0007669"/>
    <property type="project" value="UniProtKB-SubCell"/>
</dbReference>
<keyword evidence="22" id="KW-0393">Immunoglobulin domain</keyword>
<dbReference type="OrthoDB" id="3256376at2759"/>
<dbReference type="GO" id="GO:0045202">
    <property type="term" value="C:synapse"/>
    <property type="evidence" value="ECO:0007669"/>
    <property type="project" value="GOC"/>
</dbReference>
<feature type="compositionally biased region" description="Polar residues" evidence="29">
    <location>
        <begin position="454"/>
        <end position="464"/>
    </location>
</feature>
<evidence type="ECO:0000256" key="15">
    <source>
        <dbReference type="ARBA" id="ARBA00022902"/>
    </source>
</evidence>